<gene>
    <name evidence="4" type="ORF">NEH16_28115</name>
</gene>
<evidence type="ECO:0000256" key="1">
    <source>
        <dbReference type="ARBA" id="ARBA00022801"/>
    </source>
</evidence>
<dbReference type="PANTHER" id="PTHR43156:SF2">
    <property type="entry name" value="STAGE II SPORULATION PROTEIN E"/>
    <property type="match status" value="1"/>
</dbReference>
<keyword evidence="5" id="KW-1185">Reference proteome</keyword>
<dbReference type="EMBL" id="CP098740">
    <property type="protein sequence ID" value="UZK57434.1"/>
    <property type="molecule type" value="Genomic_DNA"/>
</dbReference>
<dbReference type="PANTHER" id="PTHR43156">
    <property type="entry name" value="STAGE II SPORULATION PROTEIN E-RELATED"/>
    <property type="match status" value="1"/>
</dbReference>
<dbReference type="InterPro" id="IPR052016">
    <property type="entry name" value="Bact_Sigma-Reg"/>
</dbReference>
<dbReference type="InterPro" id="IPR001932">
    <property type="entry name" value="PPM-type_phosphatase-like_dom"/>
</dbReference>
<evidence type="ECO:0000313" key="4">
    <source>
        <dbReference type="EMBL" id="UZK57434.1"/>
    </source>
</evidence>
<evidence type="ECO:0000256" key="2">
    <source>
        <dbReference type="SAM" id="MobiDB-lite"/>
    </source>
</evidence>
<organism evidence="4 5">
    <name type="scientific">Streptomyces drozdowiczii</name>
    <dbReference type="NCBI Taxonomy" id="202862"/>
    <lineage>
        <taxon>Bacteria</taxon>
        <taxon>Bacillati</taxon>
        <taxon>Actinomycetota</taxon>
        <taxon>Actinomycetes</taxon>
        <taxon>Kitasatosporales</taxon>
        <taxon>Streptomycetaceae</taxon>
        <taxon>Streptomyces</taxon>
    </lineage>
</organism>
<name>A0ABY6PZM0_9ACTN</name>
<keyword evidence="1" id="KW-0378">Hydrolase</keyword>
<dbReference type="Pfam" id="PF07228">
    <property type="entry name" value="SpoIIE"/>
    <property type="match status" value="1"/>
</dbReference>
<dbReference type="RefSeq" id="WP_265545727.1">
    <property type="nucleotide sequence ID" value="NZ_CP098740.1"/>
</dbReference>
<sequence length="586" mass="63683">MLFRRRPYTRTERPDMPVDEPPSAGSARARLELQAIRALLDAQRRRVTRYAERYGPPAPATVPRAPQALATPPPSGQEVLDALPVAALLLTPVFGEDGEVRDVVLLARNATARADEASRFPGEALPPWTGPVSLFERVPSLAATAIPRMLAEARRLGVPQQSDTVEWLVNTRTGPVRVSAEVRVAPCGDHFLLTWEPGGRLSMAAAAQQLVRTCWAEWNLADDGIQPSRGFRQVLGLAESAPVPSLSGLAAATAPECLTTLYQALYDVLLRKRVTQCELRLRGSERVFRMVAEPVRIVPGGLVWALRAVLTDVTTDRRRREAAQRAERAARREHERADAVAEIADVLRDAVLPHFQDELDGYGLEAAAVYRPDAPGAGVGGDWYKARGLPDGRLLLALGDARGHGLEAVTLMAKLRYALAGLAYTSQPVERLTQWLNEVACADARESTATAIIARYHPERSMLRWTCAGHPRPVLLREGHAAQLPAPAGGPGLTLGVLPGTTYNATETKLETGDIVLMYSDGLTERRPADPDQDTLRFLGAAESCFRESAPGPGHAGLQDYVERLVARLDGPHCTDDATLLALRRP</sequence>
<proteinExistence type="predicted"/>
<feature type="region of interest" description="Disordered" evidence="2">
    <location>
        <begin position="53"/>
        <end position="76"/>
    </location>
</feature>
<protein>
    <submittedName>
        <fullName evidence="4">Serine/threonine-protein phosphatase</fullName>
    </submittedName>
</protein>
<dbReference type="SUPFAM" id="SSF81606">
    <property type="entry name" value="PP2C-like"/>
    <property type="match status" value="1"/>
</dbReference>
<dbReference type="InterPro" id="IPR036457">
    <property type="entry name" value="PPM-type-like_dom_sf"/>
</dbReference>
<feature type="region of interest" description="Disordered" evidence="2">
    <location>
        <begin position="1"/>
        <end position="26"/>
    </location>
</feature>
<dbReference type="Gene3D" id="3.60.40.10">
    <property type="entry name" value="PPM-type phosphatase domain"/>
    <property type="match status" value="1"/>
</dbReference>
<reference evidence="4" key="1">
    <citation type="journal article" date="2022" name="Front. Microbiol.">
        <title>Mirubactin C rescues the lethal effect of cell wall biosynthesis mutations in Bacillus subtilis.</title>
        <authorList>
            <person name="Kepplinger B."/>
            <person name="Wen X."/>
            <person name="Tyler A.R."/>
            <person name="Kim B.Y."/>
            <person name="Brown J."/>
            <person name="Banks P."/>
            <person name="Dashti Y."/>
            <person name="Mackenzie E.S."/>
            <person name="Wills C."/>
            <person name="Kawai Y."/>
            <person name="Waldron K.J."/>
            <person name="Allenby N.E.E."/>
            <person name="Wu L.J."/>
            <person name="Hall M.J."/>
            <person name="Errington J."/>
        </authorList>
    </citation>
    <scope>NUCLEOTIDE SEQUENCE</scope>
    <source>
        <strain evidence="4">MDA8-470</strain>
    </source>
</reference>
<evidence type="ECO:0000313" key="5">
    <source>
        <dbReference type="Proteomes" id="UP001164963"/>
    </source>
</evidence>
<dbReference type="Proteomes" id="UP001164963">
    <property type="component" value="Chromosome"/>
</dbReference>
<dbReference type="SMART" id="SM00331">
    <property type="entry name" value="PP2C_SIG"/>
    <property type="match status" value="1"/>
</dbReference>
<accession>A0ABY6PZM0</accession>
<evidence type="ECO:0000259" key="3">
    <source>
        <dbReference type="SMART" id="SM00331"/>
    </source>
</evidence>
<feature type="domain" description="PPM-type phosphatase" evidence="3">
    <location>
        <begin position="364"/>
        <end position="585"/>
    </location>
</feature>